<proteinExistence type="predicted"/>
<protein>
    <submittedName>
        <fullName evidence="1">Uncharacterized protein</fullName>
    </submittedName>
</protein>
<gene>
    <name evidence="1" type="ORF">Syun_020834</name>
</gene>
<dbReference type="PANTHER" id="PTHR44394:SF1">
    <property type="entry name" value="BETA-ALANINE-ACTIVATING ENZYME"/>
    <property type="match status" value="1"/>
</dbReference>
<keyword evidence="2" id="KW-1185">Reference proteome</keyword>
<comment type="caution">
    <text evidence="1">The sequence shown here is derived from an EMBL/GenBank/DDBJ whole genome shotgun (WGS) entry which is preliminary data.</text>
</comment>
<dbReference type="PANTHER" id="PTHR44394">
    <property type="entry name" value="BETA-ALANINE-ACTIVATING ENZYME"/>
    <property type="match status" value="1"/>
</dbReference>
<dbReference type="InterPro" id="IPR052091">
    <property type="entry name" value="Beta-ala_Activ/Resist"/>
</dbReference>
<dbReference type="AlphaFoldDB" id="A0AAP0NNL1"/>
<name>A0AAP0NNL1_9MAGN</name>
<dbReference type="InterPro" id="IPR011047">
    <property type="entry name" value="Quinoprotein_ADH-like_sf"/>
</dbReference>
<evidence type="ECO:0000313" key="1">
    <source>
        <dbReference type="EMBL" id="KAK9114037.1"/>
    </source>
</evidence>
<reference evidence="1 2" key="1">
    <citation type="submission" date="2024-01" db="EMBL/GenBank/DDBJ databases">
        <title>Genome assemblies of Stephania.</title>
        <authorList>
            <person name="Yang L."/>
        </authorList>
    </citation>
    <scope>NUCLEOTIDE SEQUENCE [LARGE SCALE GENOMIC DNA]</scope>
    <source>
        <strain evidence="1">YNDBR</strain>
        <tissue evidence="1">Leaf</tissue>
    </source>
</reference>
<accession>A0AAP0NNL1</accession>
<dbReference type="EMBL" id="JBBNAF010000009">
    <property type="protein sequence ID" value="KAK9114037.1"/>
    <property type="molecule type" value="Genomic_DNA"/>
</dbReference>
<dbReference type="Proteomes" id="UP001420932">
    <property type="component" value="Unassembled WGS sequence"/>
</dbReference>
<organism evidence="1 2">
    <name type="scientific">Stephania yunnanensis</name>
    <dbReference type="NCBI Taxonomy" id="152371"/>
    <lineage>
        <taxon>Eukaryota</taxon>
        <taxon>Viridiplantae</taxon>
        <taxon>Streptophyta</taxon>
        <taxon>Embryophyta</taxon>
        <taxon>Tracheophyta</taxon>
        <taxon>Spermatophyta</taxon>
        <taxon>Magnoliopsida</taxon>
        <taxon>Ranunculales</taxon>
        <taxon>Menispermaceae</taxon>
        <taxon>Menispermoideae</taxon>
        <taxon>Cissampelideae</taxon>
        <taxon>Stephania</taxon>
    </lineage>
</organism>
<dbReference type="SUPFAM" id="SSF50998">
    <property type="entry name" value="Quinoprotein alcohol dehydrogenase-like"/>
    <property type="match status" value="1"/>
</dbReference>
<evidence type="ECO:0000313" key="2">
    <source>
        <dbReference type="Proteomes" id="UP001420932"/>
    </source>
</evidence>
<dbReference type="GO" id="GO:0043041">
    <property type="term" value="P:amino acid activation for nonribosomal peptide biosynthetic process"/>
    <property type="evidence" value="ECO:0007669"/>
    <property type="project" value="TreeGrafter"/>
</dbReference>
<sequence>MQGCGSYDHNLYALDYRNHRCVSVIPCGGSIYGSPSIDMESKVLYVASTKGLVTAISIEVLPFRSVWICELGAPVFGSISVSYPHGNGTFFLCCFVSFCKLLLCKCFERLFQDAPLLSLTLFFGEAAKCVDVKRGEHSCLLDWLSTKFEDKLLLFLSVASPLLALT</sequence>